<keyword evidence="6" id="KW-1185">Reference proteome</keyword>
<dbReference type="VEuPathDB" id="VectorBase:PPAI007908"/>
<protein>
    <submittedName>
        <fullName evidence="5">Uncharacterized protein</fullName>
    </submittedName>
</protein>
<dbReference type="PANTHER" id="PTHR43107:SF15">
    <property type="entry name" value="FATTY ACID TRANSPORT PROTEIN 3, ISOFORM A"/>
    <property type="match status" value="1"/>
</dbReference>
<dbReference type="GO" id="GO:0044539">
    <property type="term" value="P:long-chain fatty acid import into cell"/>
    <property type="evidence" value="ECO:0007669"/>
    <property type="project" value="TreeGrafter"/>
</dbReference>
<dbReference type="GO" id="GO:0005324">
    <property type="term" value="F:long-chain fatty acid transmembrane transporter activity"/>
    <property type="evidence" value="ECO:0007669"/>
    <property type="project" value="TreeGrafter"/>
</dbReference>
<evidence type="ECO:0000313" key="6">
    <source>
        <dbReference type="Proteomes" id="UP000092462"/>
    </source>
</evidence>
<evidence type="ECO:0000256" key="3">
    <source>
        <dbReference type="ARBA" id="ARBA00022741"/>
    </source>
</evidence>
<evidence type="ECO:0000256" key="2">
    <source>
        <dbReference type="ARBA" id="ARBA00022598"/>
    </source>
</evidence>
<comment type="similarity">
    <text evidence="1">Belongs to the ATP-dependent AMP-binding enzyme family.</text>
</comment>
<dbReference type="AlphaFoldDB" id="A0A1B0DIC4"/>
<dbReference type="VEuPathDB" id="VectorBase:PPAPM1_009246"/>
<name>A0A1B0DIC4_PHLPP</name>
<keyword evidence="2" id="KW-0436">Ligase</keyword>
<dbReference type="GO" id="GO:0005789">
    <property type="term" value="C:endoplasmic reticulum membrane"/>
    <property type="evidence" value="ECO:0007669"/>
    <property type="project" value="TreeGrafter"/>
</dbReference>
<accession>A0A1B0DIC4</accession>
<dbReference type="GO" id="GO:0005524">
    <property type="term" value="F:ATP binding"/>
    <property type="evidence" value="ECO:0007669"/>
    <property type="project" value="UniProtKB-KW"/>
</dbReference>
<evidence type="ECO:0000256" key="4">
    <source>
        <dbReference type="ARBA" id="ARBA00022840"/>
    </source>
</evidence>
<keyword evidence="3" id="KW-0547">Nucleotide-binding</keyword>
<organism evidence="5 6">
    <name type="scientific">Phlebotomus papatasi</name>
    <name type="common">Sandfly</name>
    <dbReference type="NCBI Taxonomy" id="29031"/>
    <lineage>
        <taxon>Eukaryota</taxon>
        <taxon>Metazoa</taxon>
        <taxon>Ecdysozoa</taxon>
        <taxon>Arthropoda</taxon>
        <taxon>Hexapoda</taxon>
        <taxon>Insecta</taxon>
        <taxon>Pterygota</taxon>
        <taxon>Neoptera</taxon>
        <taxon>Endopterygota</taxon>
        <taxon>Diptera</taxon>
        <taxon>Nematocera</taxon>
        <taxon>Psychodoidea</taxon>
        <taxon>Psychodidae</taxon>
        <taxon>Phlebotomus</taxon>
        <taxon>Phlebotomus</taxon>
    </lineage>
</organism>
<proteinExistence type="inferred from homology"/>
<keyword evidence="4" id="KW-0067">ATP-binding</keyword>
<evidence type="ECO:0000313" key="5">
    <source>
        <dbReference type="EnsemblMetazoa" id="PPAI007908-PA"/>
    </source>
</evidence>
<dbReference type="GO" id="GO:0004467">
    <property type="term" value="F:long-chain fatty acid-CoA ligase activity"/>
    <property type="evidence" value="ECO:0007669"/>
    <property type="project" value="TreeGrafter"/>
</dbReference>
<dbReference type="EnsemblMetazoa" id="PPAI007908-RA">
    <property type="protein sequence ID" value="PPAI007908-PA"/>
    <property type="gene ID" value="PPAI007908"/>
</dbReference>
<reference evidence="5" key="1">
    <citation type="submission" date="2022-08" db="UniProtKB">
        <authorList>
            <consortium name="EnsemblMetazoa"/>
        </authorList>
    </citation>
    <scope>IDENTIFICATION</scope>
    <source>
        <strain evidence="5">Israel</strain>
    </source>
</reference>
<evidence type="ECO:0000256" key="1">
    <source>
        <dbReference type="ARBA" id="ARBA00006432"/>
    </source>
</evidence>
<sequence length="72" mass="7938">MRMTLKDLPLVSPNRLPTNIDNTVGAVGFLPEYAAFLYPVALIKCDEDTGEPLRNKEGWCIKCKPGEAGVFL</sequence>
<dbReference type="EMBL" id="AJVK01062313">
    <property type="status" value="NOT_ANNOTATED_CDS"/>
    <property type="molecule type" value="Genomic_DNA"/>
</dbReference>
<dbReference type="PANTHER" id="PTHR43107">
    <property type="entry name" value="LONG-CHAIN FATTY ACID TRANSPORT PROTEIN"/>
    <property type="match status" value="1"/>
</dbReference>
<dbReference type="Proteomes" id="UP000092462">
    <property type="component" value="Unassembled WGS sequence"/>
</dbReference>
<dbReference type="GO" id="GO:0005886">
    <property type="term" value="C:plasma membrane"/>
    <property type="evidence" value="ECO:0007669"/>
    <property type="project" value="TreeGrafter"/>
</dbReference>